<evidence type="ECO:0000256" key="1">
    <source>
        <dbReference type="SAM" id="Phobius"/>
    </source>
</evidence>
<feature type="transmembrane region" description="Helical" evidence="1">
    <location>
        <begin position="35"/>
        <end position="58"/>
    </location>
</feature>
<gene>
    <name evidence="2" type="ORF">AVDCRST_MAG25-1333</name>
</gene>
<protein>
    <submittedName>
        <fullName evidence="2">Uncharacterized protein</fullName>
    </submittedName>
</protein>
<reference evidence="2" key="1">
    <citation type="submission" date="2020-02" db="EMBL/GenBank/DDBJ databases">
        <authorList>
            <person name="Meier V. D."/>
        </authorList>
    </citation>
    <scope>NUCLEOTIDE SEQUENCE</scope>
    <source>
        <strain evidence="2">AVDCRST_MAG25</strain>
    </source>
</reference>
<proteinExistence type="predicted"/>
<dbReference type="AlphaFoldDB" id="A0A6J4R573"/>
<accession>A0A6J4R573</accession>
<keyword evidence="1" id="KW-0472">Membrane</keyword>
<keyword evidence="1" id="KW-1133">Transmembrane helix</keyword>
<organism evidence="2">
    <name type="scientific">uncultured Rubrobacteraceae bacterium</name>
    <dbReference type="NCBI Taxonomy" id="349277"/>
    <lineage>
        <taxon>Bacteria</taxon>
        <taxon>Bacillati</taxon>
        <taxon>Actinomycetota</taxon>
        <taxon>Rubrobacteria</taxon>
        <taxon>Rubrobacterales</taxon>
        <taxon>Rubrobacteraceae</taxon>
        <taxon>environmental samples</taxon>
    </lineage>
</organism>
<name>A0A6J4R573_9ACTN</name>
<sequence length="69" mass="7380">MVSQAKLLLLAALWLLGRWEPPGKGDLMRMLALGILRLGLNTTLFGLGVGMITALIYASTPLRGMLLGT</sequence>
<dbReference type="EMBL" id="CADCVI010000081">
    <property type="protein sequence ID" value="CAA9464453.1"/>
    <property type="molecule type" value="Genomic_DNA"/>
</dbReference>
<keyword evidence="1" id="KW-0812">Transmembrane</keyword>
<evidence type="ECO:0000313" key="2">
    <source>
        <dbReference type="EMBL" id="CAA9464453.1"/>
    </source>
</evidence>